<proteinExistence type="predicted"/>
<sequence>MSKILRLSAGFVLIFYFIRSVKNTFLEFCRHERIRTLFLLSLQVFLSGAKIEFRVCEIKVVKNRELKRI</sequence>
<accession>M6FVJ9</accession>
<evidence type="ECO:0000313" key="1">
    <source>
        <dbReference type="EMBL" id="EMM70826.1"/>
    </source>
</evidence>
<evidence type="ECO:0000313" key="2">
    <source>
        <dbReference type="Proteomes" id="UP000012101"/>
    </source>
</evidence>
<organism evidence="1 2">
    <name type="scientific">Leptospira weilii str. 2006001855</name>
    <dbReference type="NCBI Taxonomy" id="996804"/>
    <lineage>
        <taxon>Bacteria</taxon>
        <taxon>Pseudomonadati</taxon>
        <taxon>Spirochaetota</taxon>
        <taxon>Spirochaetia</taxon>
        <taxon>Leptospirales</taxon>
        <taxon>Leptospiraceae</taxon>
        <taxon>Leptospira</taxon>
    </lineage>
</organism>
<gene>
    <name evidence="1" type="ORF">LEP1GSC038_2390</name>
</gene>
<protein>
    <submittedName>
        <fullName evidence="1">Uncharacterized protein</fullName>
    </submittedName>
</protein>
<name>M6FVJ9_9LEPT</name>
<reference evidence="1 2" key="1">
    <citation type="submission" date="2013-01" db="EMBL/GenBank/DDBJ databases">
        <authorList>
            <person name="Harkins D.M."/>
            <person name="Durkin A.S."/>
            <person name="Brinkac L.M."/>
            <person name="Haft D.H."/>
            <person name="Selengut J.D."/>
            <person name="Sanka R."/>
            <person name="DePew J."/>
            <person name="Purushe J."/>
            <person name="Hospenthal D.R."/>
            <person name="Murray C.K."/>
            <person name="Pimentel G."/>
            <person name="Wasfy M."/>
            <person name="Vinetz J.M."/>
            <person name="Sutton G.G."/>
            <person name="Nierman W.C."/>
            <person name="Fouts D.E."/>
        </authorList>
    </citation>
    <scope>NUCLEOTIDE SEQUENCE [LARGE SCALE GENOMIC DNA]</scope>
    <source>
        <strain evidence="1 2">2006001855</strain>
    </source>
</reference>
<dbReference type="Proteomes" id="UP000012101">
    <property type="component" value="Unassembled WGS sequence"/>
</dbReference>
<dbReference type="EMBL" id="AFJM02000068">
    <property type="protein sequence ID" value="EMM70826.1"/>
    <property type="molecule type" value="Genomic_DNA"/>
</dbReference>
<comment type="caution">
    <text evidence="1">The sequence shown here is derived from an EMBL/GenBank/DDBJ whole genome shotgun (WGS) entry which is preliminary data.</text>
</comment>
<dbReference type="AlphaFoldDB" id="M6FVJ9"/>